<reference evidence="2 3" key="1">
    <citation type="journal article" date="2019" name="Int. J. Syst. Evol. Microbiol.">
        <title>The Global Catalogue of Microorganisms (GCM) 10K type strain sequencing project: providing services to taxonomists for standard genome sequencing and annotation.</title>
        <authorList>
            <consortium name="The Broad Institute Genomics Platform"/>
            <consortium name="The Broad Institute Genome Sequencing Center for Infectious Disease"/>
            <person name="Wu L."/>
            <person name="Ma J."/>
        </authorList>
    </citation>
    <scope>NUCLEOTIDE SEQUENCE [LARGE SCALE GENOMIC DNA]</scope>
    <source>
        <strain evidence="2 3">JCM 15933</strain>
    </source>
</reference>
<gene>
    <name evidence="2" type="ORF">GCM10009827_112180</name>
</gene>
<accession>A0ABN2D762</accession>
<organism evidence="2 3">
    <name type="scientific">Dactylosporangium maewongense</name>
    <dbReference type="NCBI Taxonomy" id="634393"/>
    <lineage>
        <taxon>Bacteria</taxon>
        <taxon>Bacillati</taxon>
        <taxon>Actinomycetota</taxon>
        <taxon>Actinomycetes</taxon>
        <taxon>Micromonosporales</taxon>
        <taxon>Micromonosporaceae</taxon>
        <taxon>Dactylosporangium</taxon>
    </lineage>
</organism>
<evidence type="ECO:0000256" key="1">
    <source>
        <dbReference type="SAM" id="MobiDB-lite"/>
    </source>
</evidence>
<dbReference type="RefSeq" id="WP_344514502.1">
    <property type="nucleotide sequence ID" value="NZ_BAAAQD010000047.1"/>
</dbReference>
<proteinExistence type="predicted"/>
<comment type="caution">
    <text evidence="2">The sequence shown here is derived from an EMBL/GenBank/DDBJ whole genome shotgun (WGS) entry which is preliminary data.</text>
</comment>
<keyword evidence="3" id="KW-1185">Reference proteome</keyword>
<evidence type="ECO:0000313" key="3">
    <source>
        <dbReference type="Proteomes" id="UP001501470"/>
    </source>
</evidence>
<dbReference type="Proteomes" id="UP001501470">
    <property type="component" value="Unassembled WGS sequence"/>
</dbReference>
<dbReference type="EMBL" id="BAAAQD010000047">
    <property type="protein sequence ID" value="GAA1571778.1"/>
    <property type="molecule type" value="Genomic_DNA"/>
</dbReference>
<sequence>MLLVLLATAGWAASRTVDLRGDLQAVADLTRRLQQQAMSGDREGAAATLAAVQRRTGAAAAAANDPAVRLASLLPGRGRDIRAARVLATAADDLARDVLPPLLDAARQLDPPAQPATSGVDLRQIRALEQPVTTALAALDPIRKRLATIPVRALDPAAGAAVTDLRRKLDRGGDALRAAQQAVQLLPAMLGGGGERRYLVLFQNLAEVRATGGMPGAWAVVAARDGHLTMTAQGTASVGLRAFDAPVLPVDPQVRSLYGAGVASHPANITMVPNFPTAAAVAREMYRRRSGETVDGVVATDPVALSYLLAATGPVAVAGGPALATDNAVRVLLAETYARYPTQAQQDAYFADAARATFQALTGRALNRGALLTQLSRIVAERRLLVWSASPDEQRGLAGTPLEGALPDRDAAAAPLVGVFLNDGGGSKLDYYLVPSLELVSAGCSSDGLRELTLRVTLRSAAPASGLPAGVLTFAEVTDPYTARTFVSVYAPVDWGVERGTLDGAPVRLASGSDGGRMVVVTSVDLPPGASRVLEVRLVAQQVQPGGWKPQARTTPTVRPWTVESRSAESCG</sequence>
<protein>
    <recommendedName>
        <fullName evidence="4">DUF4012 domain-containing protein</fullName>
    </recommendedName>
</protein>
<name>A0ABN2D762_9ACTN</name>
<dbReference type="InterPro" id="IPR025101">
    <property type="entry name" value="DUF4012"/>
</dbReference>
<feature type="region of interest" description="Disordered" evidence="1">
    <location>
        <begin position="547"/>
        <end position="572"/>
    </location>
</feature>
<evidence type="ECO:0008006" key="4">
    <source>
        <dbReference type="Google" id="ProtNLM"/>
    </source>
</evidence>
<dbReference type="Pfam" id="PF13196">
    <property type="entry name" value="DUF4012"/>
    <property type="match status" value="1"/>
</dbReference>
<evidence type="ECO:0000313" key="2">
    <source>
        <dbReference type="EMBL" id="GAA1571778.1"/>
    </source>
</evidence>